<dbReference type="PANTHER" id="PTHR43744:SF12">
    <property type="entry name" value="ABC TRANSPORTER PERMEASE PROTEIN MG189-RELATED"/>
    <property type="match status" value="1"/>
</dbReference>
<proteinExistence type="inferred from homology"/>
<evidence type="ECO:0000256" key="2">
    <source>
        <dbReference type="ARBA" id="ARBA00022448"/>
    </source>
</evidence>
<feature type="transmembrane region" description="Helical" evidence="7">
    <location>
        <begin position="248"/>
        <end position="265"/>
    </location>
</feature>
<evidence type="ECO:0000256" key="5">
    <source>
        <dbReference type="ARBA" id="ARBA00022989"/>
    </source>
</evidence>
<protein>
    <submittedName>
        <fullName evidence="9">ABC transporter permease subunit</fullName>
    </submittedName>
</protein>
<feature type="transmembrane region" description="Helical" evidence="7">
    <location>
        <begin position="110"/>
        <end position="131"/>
    </location>
</feature>
<keyword evidence="2 7" id="KW-0813">Transport</keyword>
<keyword evidence="10" id="KW-1185">Reference proteome</keyword>
<evidence type="ECO:0000313" key="9">
    <source>
        <dbReference type="EMBL" id="QHQ61661.1"/>
    </source>
</evidence>
<evidence type="ECO:0000259" key="8">
    <source>
        <dbReference type="PROSITE" id="PS50928"/>
    </source>
</evidence>
<feature type="transmembrane region" description="Helical" evidence="7">
    <location>
        <begin position="185"/>
        <end position="207"/>
    </location>
</feature>
<gene>
    <name evidence="9" type="ORF">Ana3638_13505</name>
</gene>
<dbReference type="PROSITE" id="PS50928">
    <property type="entry name" value="ABC_TM1"/>
    <property type="match status" value="1"/>
</dbReference>
<dbReference type="Pfam" id="PF00528">
    <property type="entry name" value="BPD_transp_1"/>
    <property type="match status" value="1"/>
</dbReference>
<organism evidence="9 10">
    <name type="scientific">Anaerocolumna sedimenticola</name>
    <dbReference type="NCBI Taxonomy" id="2696063"/>
    <lineage>
        <taxon>Bacteria</taxon>
        <taxon>Bacillati</taxon>
        <taxon>Bacillota</taxon>
        <taxon>Clostridia</taxon>
        <taxon>Lachnospirales</taxon>
        <taxon>Lachnospiraceae</taxon>
        <taxon>Anaerocolumna</taxon>
    </lineage>
</organism>
<keyword evidence="5 7" id="KW-1133">Transmembrane helix</keyword>
<evidence type="ECO:0000256" key="1">
    <source>
        <dbReference type="ARBA" id="ARBA00004651"/>
    </source>
</evidence>
<dbReference type="InterPro" id="IPR000515">
    <property type="entry name" value="MetI-like"/>
</dbReference>
<evidence type="ECO:0000256" key="7">
    <source>
        <dbReference type="RuleBase" id="RU363032"/>
    </source>
</evidence>
<feature type="transmembrane region" description="Helical" evidence="7">
    <location>
        <begin position="143"/>
        <end position="164"/>
    </location>
</feature>
<keyword evidence="6 7" id="KW-0472">Membrane</keyword>
<comment type="similarity">
    <text evidence="7">Belongs to the binding-protein-dependent transport system permease family.</text>
</comment>
<evidence type="ECO:0000256" key="6">
    <source>
        <dbReference type="ARBA" id="ARBA00023136"/>
    </source>
</evidence>
<dbReference type="AlphaFoldDB" id="A0A6P1TP56"/>
<reference evidence="9 10" key="1">
    <citation type="submission" date="2020-01" db="EMBL/GenBank/DDBJ databases">
        <title>Genome analysis of Anaerocolumna sp. CBA3638.</title>
        <authorList>
            <person name="Kim J."/>
            <person name="Roh S.W."/>
        </authorList>
    </citation>
    <scope>NUCLEOTIDE SEQUENCE [LARGE SCALE GENOMIC DNA]</scope>
    <source>
        <strain evidence="9 10">CBA3638</strain>
    </source>
</reference>
<name>A0A6P1TP56_9FIRM</name>
<dbReference type="RefSeq" id="WP_161838486.1">
    <property type="nucleotide sequence ID" value="NZ_CP048000.1"/>
</dbReference>
<accession>A0A6P1TP56</accession>
<dbReference type="GO" id="GO:0005886">
    <property type="term" value="C:plasma membrane"/>
    <property type="evidence" value="ECO:0007669"/>
    <property type="project" value="UniProtKB-SubCell"/>
</dbReference>
<dbReference type="PANTHER" id="PTHR43744">
    <property type="entry name" value="ABC TRANSPORTER PERMEASE PROTEIN MG189-RELATED-RELATED"/>
    <property type="match status" value="1"/>
</dbReference>
<dbReference type="SUPFAM" id="SSF161098">
    <property type="entry name" value="MetI-like"/>
    <property type="match status" value="1"/>
</dbReference>
<dbReference type="Gene3D" id="1.10.3720.10">
    <property type="entry name" value="MetI-like"/>
    <property type="match status" value="1"/>
</dbReference>
<dbReference type="InterPro" id="IPR035906">
    <property type="entry name" value="MetI-like_sf"/>
</dbReference>
<dbReference type="CDD" id="cd06261">
    <property type="entry name" value="TM_PBP2"/>
    <property type="match status" value="1"/>
</dbReference>
<dbReference type="KEGG" id="anr:Ana3638_13505"/>
<keyword evidence="4 7" id="KW-0812">Transmembrane</keyword>
<sequence>MRKKFTSENIILGFMKYIGLCLLIAAVLFPLIWLFAGAFKIEKQILAYPPTIIGTKHSLKSFARIFKSIPMAVYLKNTVIFSVCSTSLALLFDTMSGYAFARLQFKGKNILFIIILMTMMVPFQVMMIPLFLESHFLGILNTYPGLILPKMTTAFGIFMMRSYFSQLPKDLEEAARVDGLNEAGIFYKIMVPLVKPGLLTLGIFHLMNTWNDLLYPLMMTSDVKMRTLAAGLALFVGERATTYYGPQLAGAVISIMPLLVLYIFFQKYFVASVATSGIKD</sequence>
<dbReference type="Proteomes" id="UP000464314">
    <property type="component" value="Chromosome"/>
</dbReference>
<keyword evidence="3" id="KW-1003">Cell membrane</keyword>
<feature type="transmembrane region" description="Helical" evidence="7">
    <location>
        <begin position="79"/>
        <end position="101"/>
    </location>
</feature>
<dbReference type="GO" id="GO:0055085">
    <property type="term" value="P:transmembrane transport"/>
    <property type="evidence" value="ECO:0007669"/>
    <property type="project" value="InterPro"/>
</dbReference>
<evidence type="ECO:0000256" key="4">
    <source>
        <dbReference type="ARBA" id="ARBA00022692"/>
    </source>
</evidence>
<comment type="subcellular location">
    <subcellularLocation>
        <location evidence="1 7">Cell membrane</location>
        <topology evidence="1 7">Multi-pass membrane protein</topology>
    </subcellularLocation>
</comment>
<evidence type="ECO:0000313" key="10">
    <source>
        <dbReference type="Proteomes" id="UP000464314"/>
    </source>
</evidence>
<dbReference type="EMBL" id="CP048000">
    <property type="protein sequence ID" value="QHQ61661.1"/>
    <property type="molecule type" value="Genomic_DNA"/>
</dbReference>
<feature type="transmembrane region" description="Helical" evidence="7">
    <location>
        <begin position="12"/>
        <end position="36"/>
    </location>
</feature>
<evidence type="ECO:0000256" key="3">
    <source>
        <dbReference type="ARBA" id="ARBA00022475"/>
    </source>
</evidence>
<feature type="domain" description="ABC transmembrane type-1" evidence="8">
    <location>
        <begin position="75"/>
        <end position="265"/>
    </location>
</feature>